<evidence type="ECO:0000313" key="3">
    <source>
        <dbReference type="Proteomes" id="UP000663823"/>
    </source>
</evidence>
<evidence type="ECO:0000256" key="1">
    <source>
        <dbReference type="SAM" id="MobiDB-lite"/>
    </source>
</evidence>
<sequence>ENNYLTDFRNNANHNFSSHQTGFPFDDDD</sequence>
<name>A0A819UFN2_9BILA</name>
<accession>A0A819UFN2</accession>
<feature type="non-terminal residue" evidence="2">
    <location>
        <position position="1"/>
    </location>
</feature>
<evidence type="ECO:0000313" key="2">
    <source>
        <dbReference type="EMBL" id="CAF4096259.1"/>
    </source>
</evidence>
<comment type="caution">
    <text evidence="2">The sequence shown here is derived from an EMBL/GenBank/DDBJ whole genome shotgun (WGS) entry which is preliminary data.</text>
</comment>
<proteinExistence type="predicted"/>
<organism evidence="2 3">
    <name type="scientific">Rotaria sordida</name>
    <dbReference type="NCBI Taxonomy" id="392033"/>
    <lineage>
        <taxon>Eukaryota</taxon>
        <taxon>Metazoa</taxon>
        <taxon>Spiralia</taxon>
        <taxon>Gnathifera</taxon>
        <taxon>Rotifera</taxon>
        <taxon>Eurotatoria</taxon>
        <taxon>Bdelloidea</taxon>
        <taxon>Philodinida</taxon>
        <taxon>Philodinidae</taxon>
        <taxon>Rotaria</taxon>
    </lineage>
</organism>
<feature type="compositionally biased region" description="Polar residues" evidence="1">
    <location>
        <begin position="1"/>
        <end position="21"/>
    </location>
</feature>
<gene>
    <name evidence="2" type="ORF">OTI717_LOCUS33929</name>
</gene>
<dbReference type="EMBL" id="CAJOAX010011579">
    <property type="protein sequence ID" value="CAF4096259.1"/>
    <property type="molecule type" value="Genomic_DNA"/>
</dbReference>
<dbReference type="Proteomes" id="UP000663823">
    <property type="component" value="Unassembled WGS sequence"/>
</dbReference>
<dbReference type="AlphaFoldDB" id="A0A819UFN2"/>
<reference evidence="2" key="1">
    <citation type="submission" date="2021-02" db="EMBL/GenBank/DDBJ databases">
        <authorList>
            <person name="Nowell W R."/>
        </authorList>
    </citation>
    <scope>NUCLEOTIDE SEQUENCE</scope>
</reference>
<feature type="region of interest" description="Disordered" evidence="1">
    <location>
        <begin position="1"/>
        <end position="29"/>
    </location>
</feature>
<protein>
    <submittedName>
        <fullName evidence="2">Uncharacterized protein</fullName>
    </submittedName>
</protein>